<reference evidence="1" key="1">
    <citation type="submission" date="2023-10" db="EMBL/GenBank/DDBJ databases">
        <authorList>
            <person name="Domelevo Entfellner J.-B."/>
        </authorList>
    </citation>
    <scope>NUCLEOTIDE SEQUENCE</scope>
</reference>
<accession>A0AA86VHQ5</accession>
<dbReference type="Proteomes" id="UP001189624">
    <property type="component" value="Chromosome 6"/>
</dbReference>
<feature type="non-terminal residue" evidence="1">
    <location>
        <position position="1"/>
    </location>
</feature>
<dbReference type="Gramene" id="rna-AYBTSS11_LOCUS20463">
    <property type="protein sequence ID" value="CAJ1964715.1"/>
    <property type="gene ID" value="gene-AYBTSS11_LOCUS20463"/>
</dbReference>
<protein>
    <submittedName>
        <fullName evidence="1">Uncharacterized protein</fullName>
    </submittedName>
</protein>
<organism evidence="1 2">
    <name type="scientific">Sphenostylis stenocarpa</name>
    <dbReference type="NCBI Taxonomy" id="92480"/>
    <lineage>
        <taxon>Eukaryota</taxon>
        <taxon>Viridiplantae</taxon>
        <taxon>Streptophyta</taxon>
        <taxon>Embryophyta</taxon>
        <taxon>Tracheophyta</taxon>
        <taxon>Spermatophyta</taxon>
        <taxon>Magnoliopsida</taxon>
        <taxon>eudicotyledons</taxon>
        <taxon>Gunneridae</taxon>
        <taxon>Pentapetalae</taxon>
        <taxon>rosids</taxon>
        <taxon>fabids</taxon>
        <taxon>Fabales</taxon>
        <taxon>Fabaceae</taxon>
        <taxon>Papilionoideae</taxon>
        <taxon>50 kb inversion clade</taxon>
        <taxon>NPAAA clade</taxon>
        <taxon>indigoferoid/millettioid clade</taxon>
        <taxon>Phaseoleae</taxon>
        <taxon>Sphenostylis</taxon>
    </lineage>
</organism>
<feature type="non-terminal residue" evidence="1">
    <location>
        <position position="55"/>
    </location>
</feature>
<dbReference type="AlphaFoldDB" id="A0AA86VHQ5"/>
<sequence>KLDSRSRMQSVEPKLNLLSSLTLVAIFYEIAQQELNPLNGLTYFDETTEREMNPL</sequence>
<keyword evidence="2" id="KW-1185">Reference proteome</keyword>
<proteinExistence type="predicted"/>
<dbReference type="EMBL" id="OY731403">
    <property type="protein sequence ID" value="CAJ1964715.1"/>
    <property type="molecule type" value="Genomic_DNA"/>
</dbReference>
<name>A0AA86VHQ5_9FABA</name>
<evidence type="ECO:0000313" key="2">
    <source>
        <dbReference type="Proteomes" id="UP001189624"/>
    </source>
</evidence>
<gene>
    <name evidence="1" type="ORF">AYBTSS11_LOCUS20463</name>
</gene>
<evidence type="ECO:0000313" key="1">
    <source>
        <dbReference type="EMBL" id="CAJ1964715.1"/>
    </source>
</evidence>